<accession>A0AA38MT94</accession>
<sequence length="494" mass="57591">MCFATAVLIMTLFNFILAFTHKVNAQEFPPDFKFGIATASYQIEGAWNEDGKGENIWDHFTHTSSDKIFDHSNADVACDSYHKYETDIALLKELGVDFYRFSLSWPRILPTGYVDDGVNQAGVEYYNNILNLLDQNGIEAMVTLYHWDLPQHLHERMGGWLNETIVDIFAKYADLAFHIFGERVKYWTTFNEPYIFCQYGYENGTYAPGLASNRGVDVYVCGHNILKSHAAAYDIYDKTYRKKQKGKISIVLTAIWAKPSTYTRKDFEAAERNLQFQFGWFAHPIIKGNYPQVMINRIGERSTKEGFKKSRLPKFTNEEVRQIKDTYDFIGVNHYTTTMVKWMDDVQIGEPSAFNDLSVEEYYKDSWKSSGSAWLKVVPYGIRDMCKWIKKNYNNPSIIITENGYSDPKLILHDFNRTIFYKEYLKYLLQAVYDDRVDIQGYTVWSLLDNFEWNQGYSAKFGLYAINFTDPNRTRIPKDSANFYKAIVKTRRLK</sequence>
<dbReference type="GO" id="GO:0005975">
    <property type="term" value="P:carbohydrate metabolic process"/>
    <property type="evidence" value="ECO:0007669"/>
    <property type="project" value="InterPro"/>
</dbReference>
<dbReference type="InterPro" id="IPR033132">
    <property type="entry name" value="GH_1_N_CS"/>
</dbReference>
<keyword evidence="3" id="KW-0378">Hydrolase</keyword>
<evidence type="ECO:0000256" key="1">
    <source>
        <dbReference type="ARBA" id="ARBA00010838"/>
    </source>
</evidence>
<evidence type="ECO:0000256" key="3">
    <source>
        <dbReference type="ARBA" id="ARBA00022801"/>
    </source>
</evidence>
<dbReference type="PRINTS" id="PR00131">
    <property type="entry name" value="GLHYDRLASE1"/>
</dbReference>
<dbReference type="Proteomes" id="UP001168821">
    <property type="component" value="Unassembled WGS sequence"/>
</dbReference>
<organism evidence="8 9">
    <name type="scientific">Zophobas morio</name>
    <dbReference type="NCBI Taxonomy" id="2755281"/>
    <lineage>
        <taxon>Eukaryota</taxon>
        <taxon>Metazoa</taxon>
        <taxon>Ecdysozoa</taxon>
        <taxon>Arthropoda</taxon>
        <taxon>Hexapoda</taxon>
        <taxon>Insecta</taxon>
        <taxon>Pterygota</taxon>
        <taxon>Neoptera</taxon>
        <taxon>Endopterygota</taxon>
        <taxon>Coleoptera</taxon>
        <taxon>Polyphaga</taxon>
        <taxon>Cucujiformia</taxon>
        <taxon>Tenebrionidae</taxon>
        <taxon>Zophobas</taxon>
    </lineage>
</organism>
<dbReference type="PROSITE" id="PS00653">
    <property type="entry name" value="GLYCOSYL_HYDROL_F1_2"/>
    <property type="match status" value="1"/>
</dbReference>
<dbReference type="InterPro" id="IPR001360">
    <property type="entry name" value="Glyco_hydro_1"/>
</dbReference>
<comment type="subunit">
    <text evidence="2">Homodimer.</text>
</comment>
<dbReference type="InterPro" id="IPR017853">
    <property type="entry name" value="GH"/>
</dbReference>
<dbReference type="Gene3D" id="3.20.20.80">
    <property type="entry name" value="Glycosidases"/>
    <property type="match status" value="1"/>
</dbReference>
<dbReference type="Pfam" id="PF00232">
    <property type="entry name" value="Glyco_hydro_1"/>
    <property type="match status" value="1"/>
</dbReference>
<evidence type="ECO:0000256" key="7">
    <source>
        <dbReference type="SAM" id="SignalP"/>
    </source>
</evidence>
<evidence type="ECO:0000256" key="2">
    <source>
        <dbReference type="ARBA" id="ARBA00011738"/>
    </source>
</evidence>
<feature type="chain" id="PRO_5041274677" evidence="7">
    <location>
        <begin position="26"/>
        <end position="494"/>
    </location>
</feature>
<keyword evidence="9" id="KW-1185">Reference proteome</keyword>
<keyword evidence="7" id="KW-0732">Signal</keyword>
<keyword evidence="4" id="KW-0325">Glycoprotein</keyword>
<proteinExistence type="inferred from homology"/>
<dbReference type="GO" id="GO:0008422">
    <property type="term" value="F:beta-glucosidase activity"/>
    <property type="evidence" value="ECO:0007669"/>
    <property type="project" value="TreeGrafter"/>
</dbReference>
<dbReference type="PANTHER" id="PTHR10353">
    <property type="entry name" value="GLYCOSYL HYDROLASE"/>
    <property type="match status" value="1"/>
</dbReference>
<name>A0AA38MT94_9CUCU</name>
<dbReference type="AlphaFoldDB" id="A0AA38MT94"/>
<feature type="signal peptide" evidence="7">
    <location>
        <begin position="1"/>
        <end position="25"/>
    </location>
</feature>
<dbReference type="EMBL" id="JALNTZ010000001">
    <property type="protein sequence ID" value="KAJ3666413.1"/>
    <property type="molecule type" value="Genomic_DNA"/>
</dbReference>
<comment type="similarity">
    <text evidence="1 6">Belongs to the glycosyl hydrolase 1 family.</text>
</comment>
<dbReference type="PANTHER" id="PTHR10353:SF36">
    <property type="entry name" value="LP05116P"/>
    <property type="match status" value="1"/>
</dbReference>
<dbReference type="SUPFAM" id="SSF51445">
    <property type="entry name" value="(Trans)glycosidases"/>
    <property type="match status" value="1"/>
</dbReference>
<evidence type="ECO:0000256" key="6">
    <source>
        <dbReference type="RuleBase" id="RU003690"/>
    </source>
</evidence>
<dbReference type="FunFam" id="3.20.20.80:FF:000013">
    <property type="entry name" value="lactase-phlorizin hydrolase"/>
    <property type="match status" value="1"/>
</dbReference>
<evidence type="ECO:0000256" key="5">
    <source>
        <dbReference type="ARBA" id="ARBA00023295"/>
    </source>
</evidence>
<gene>
    <name evidence="8" type="ORF">Zmor_001855</name>
</gene>
<reference evidence="8" key="1">
    <citation type="journal article" date="2023" name="G3 (Bethesda)">
        <title>Whole genome assemblies of Zophobas morio and Tenebrio molitor.</title>
        <authorList>
            <person name="Kaur S."/>
            <person name="Stinson S.A."/>
            <person name="diCenzo G.C."/>
        </authorList>
    </citation>
    <scope>NUCLEOTIDE SEQUENCE</scope>
    <source>
        <strain evidence="8">QUZm001</strain>
    </source>
</reference>
<evidence type="ECO:0000313" key="8">
    <source>
        <dbReference type="EMBL" id="KAJ3666413.1"/>
    </source>
</evidence>
<protein>
    <submittedName>
        <fullName evidence="8">Uncharacterized protein</fullName>
    </submittedName>
</protein>
<comment type="caution">
    <text evidence="8">The sequence shown here is derived from an EMBL/GenBank/DDBJ whole genome shotgun (WGS) entry which is preliminary data.</text>
</comment>
<evidence type="ECO:0000256" key="4">
    <source>
        <dbReference type="ARBA" id="ARBA00023180"/>
    </source>
</evidence>
<evidence type="ECO:0000313" key="9">
    <source>
        <dbReference type="Proteomes" id="UP001168821"/>
    </source>
</evidence>
<keyword evidence="5" id="KW-0326">Glycosidase</keyword>